<evidence type="ECO:0000313" key="2">
    <source>
        <dbReference type="Proteomes" id="UP001062846"/>
    </source>
</evidence>
<dbReference type="EMBL" id="CM046398">
    <property type="protein sequence ID" value="KAI8530370.1"/>
    <property type="molecule type" value="Genomic_DNA"/>
</dbReference>
<evidence type="ECO:0000313" key="1">
    <source>
        <dbReference type="EMBL" id="KAI8530370.1"/>
    </source>
</evidence>
<protein>
    <submittedName>
        <fullName evidence="1">Uncharacterized protein</fullName>
    </submittedName>
</protein>
<accession>A0ACC0LP20</accession>
<keyword evidence="2" id="KW-1185">Reference proteome</keyword>
<reference evidence="1" key="1">
    <citation type="submission" date="2022-02" db="EMBL/GenBank/DDBJ databases">
        <title>Plant Genome Project.</title>
        <authorList>
            <person name="Zhang R.-G."/>
        </authorList>
    </citation>
    <scope>NUCLEOTIDE SEQUENCE</scope>
    <source>
        <strain evidence="1">AT1</strain>
    </source>
</reference>
<gene>
    <name evidence="1" type="ORF">RHMOL_Rhmol11G0052800</name>
</gene>
<dbReference type="Proteomes" id="UP001062846">
    <property type="component" value="Chromosome 11"/>
</dbReference>
<organism evidence="1 2">
    <name type="scientific">Rhododendron molle</name>
    <name type="common">Chinese azalea</name>
    <name type="synonym">Azalea mollis</name>
    <dbReference type="NCBI Taxonomy" id="49168"/>
    <lineage>
        <taxon>Eukaryota</taxon>
        <taxon>Viridiplantae</taxon>
        <taxon>Streptophyta</taxon>
        <taxon>Embryophyta</taxon>
        <taxon>Tracheophyta</taxon>
        <taxon>Spermatophyta</taxon>
        <taxon>Magnoliopsida</taxon>
        <taxon>eudicotyledons</taxon>
        <taxon>Gunneridae</taxon>
        <taxon>Pentapetalae</taxon>
        <taxon>asterids</taxon>
        <taxon>Ericales</taxon>
        <taxon>Ericaceae</taxon>
        <taxon>Ericoideae</taxon>
        <taxon>Rhodoreae</taxon>
        <taxon>Rhododendron</taxon>
    </lineage>
</organism>
<name>A0ACC0LP20_RHOML</name>
<proteinExistence type="predicted"/>
<sequence>MREVEELTREIKMVEKASEEAVWAQEYAVALAESRAKETRPEFAEDTYTRPEPQIFVPSGFDGYEP</sequence>
<comment type="caution">
    <text evidence="1">The sequence shown here is derived from an EMBL/GenBank/DDBJ whole genome shotgun (WGS) entry which is preliminary data.</text>
</comment>